<dbReference type="Bgee" id="ENSXETG00000003015">
    <property type="expression patterns" value="Expressed in egg cell and 11 other cell types or tissues"/>
</dbReference>
<dbReference type="AGR" id="Xenbase:XB-GENE-990109"/>
<dbReference type="eggNOG" id="ENOG502SC50">
    <property type="taxonomic scope" value="Eukaryota"/>
</dbReference>
<reference evidence="5" key="2">
    <citation type="submission" date="2011-06" db="UniProtKB">
        <authorList>
            <consortium name="Ensembl"/>
        </authorList>
    </citation>
    <scope>IDENTIFICATION</scope>
</reference>
<evidence type="ECO:0000313" key="9">
    <source>
        <dbReference type="Xenbase" id="XB-GENE-990109"/>
    </source>
</evidence>
<feature type="signal peptide" evidence="3">
    <location>
        <begin position="1"/>
        <end position="30"/>
    </location>
</feature>
<dbReference type="FunFam" id="3.10.450.10:FF:000004">
    <property type="entry name" value="Cystatin C"/>
    <property type="match status" value="1"/>
</dbReference>
<evidence type="ECO:0000313" key="7">
    <source>
        <dbReference type="RefSeq" id="XP_017949729.1"/>
    </source>
</evidence>
<comment type="similarity">
    <text evidence="1">Belongs to the cystatin family.</text>
</comment>
<evidence type="ECO:0000256" key="1">
    <source>
        <dbReference type="ARBA" id="ARBA00009403"/>
    </source>
</evidence>
<dbReference type="PANTHER" id="PTHR46186:SF15">
    <property type="entry name" value="CYSTATIN-LIKE"/>
    <property type="match status" value="1"/>
</dbReference>
<dbReference type="RefSeq" id="XP_017949729.1">
    <property type="nucleotide sequence ID" value="XM_018094240.2"/>
</dbReference>
<accession>A0A6I8RCL2</accession>
<dbReference type="GeneID" id="100485583"/>
<evidence type="ECO:0000259" key="4">
    <source>
        <dbReference type="SMART" id="SM00043"/>
    </source>
</evidence>
<dbReference type="GO" id="GO:0004869">
    <property type="term" value="F:cysteine-type endopeptidase inhibitor activity"/>
    <property type="evidence" value="ECO:0000318"/>
    <property type="project" value="GO_Central"/>
</dbReference>
<feature type="domain" description="Cystatin" evidence="4">
    <location>
        <begin position="23"/>
        <end position="132"/>
    </location>
</feature>
<reference evidence="5" key="1">
    <citation type="journal article" date="2010" name="Science">
        <title>The genome of the Western clawed frog Xenopus tropicalis.</title>
        <authorList>
            <person name="Hellsten U."/>
            <person name="Harland R.M."/>
            <person name="Gilchrist M.J."/>
            <person name="Hendrix D."/>
            <person name="Jurka J."/>
            <person name="Kapitonov V."/>
            <person name="Ovcharenko I."/>
            <person name="Putnam N.H."/>
            <person name="Shu S."/>
            <person name="Taher L."/>
            <person name="Blitz I.L."/>
            <person name="Blumberg B."/>
            <person name="Dichmann D.S."/>
            <person name="Dubchak I."/>
            <person name="Amaya E."/>
            <person name="Detter J.C."/>
            <person name="Fletcher R."/>
            <person name="Gerhard D.S."/>
            <person name="Goodstein D."/>
            <person name="Graves T."/>
            <person name="Grigoriev I.V."/>
            <person name="Grimwood J."/>
            <person name="Kawashima T."/>
            <person name="Lindquist E."/>
            <person name="Lucas S.M."/>
            <person name="Mead P.E."/>
            <person name="Mitros T."/>
            <person name="Ogino H."/>
            <person name="Ohta Y."/>
            <person name="Poliakov A.V."/>
            <person name="Pollet N."/>
            <person name="Robert J."/>
            <person name="Salamov A."/>
            <person name="Sater A.K."/>
            <person name="Schmutz J."/>
            <person name="Terry A."/>
            <person name="Vize P.D."/>
            <person name="Warren W.C."/>
            <person name="Wells D."/>
            <person name="Wills A."/>
            <person name="Wilson R.K."/>
            <person name="Zimmerman L.B."/>
            <person name="Zorn A.M."/>
            <person name="Grainger R."/>
            <person name="Grammer T."/>
            <person name="Khokha M.K."/>
            <person name="Richardson P.M."/>
            <person name="Rokhsar D.S."/>
        </authorList>
    </citation>
    <scope>NUCLEOTIDE SEQUENCE [LARGE SCALE GENOMIC DNA]</scope>
    <source>
        <strain evidence="5">Nigerian</strain>
    </source>
</reference>
<dbReference type="SUPFAM" id="SSF54403">
    <property type="entry name" value="Cystatin/monellin"/>
    <property type="match status" value="1"/>
</dbReference>
<dbReference type="HOGENOM" id="CLU_118168_4_1_1"/>
<dbReference type="Ensembl" id="ENSXETT00000119882">
    <property type="protein sequence ID" value="ENSXETP00000106924"/>
    <property type="gene ID" value="ENSXETG00000003015"/>
</dbReference>
<dbReference type="Xenbase" id="XB-GENE-990109">
    <property type="gene designation" value="XB990108"/>
</dbReference>
<evidence type="ECO:0000313" key="6">
    <source>
        <dbReference type="Proteomes" id="UP000008143"/>
    </source>
</evidence>
<evidence type="ECO:0000313" key="8">
    <source>
        <dbReference type="RefSeq" id="XP_031758499.1"/>
    </source>
</evidence>
<dbReference type="PANTHER" id="PTHR46186">
    <property type="entry name" value="CYSTATIN"/>
    <property type="match status" value="1"/>
</dbReference>
<dbReference type="Gene3D" id="3.10.450.10">
    <property type="match status" value="1"/>
</dbReference>
<gene>
    <name evidence="9" type="primary">XB990108</name>
    <name evidence="7 8" type="synonym">LOC100485583</name>
    <name evidence="5" type="synonym">XB990108 [provisional]</name>
</gene>
<dbReference type="CDD" id="cd00042">
    <property type="entry name" value="CY"/>
    <property type="match status" value="1"/>
</dbReference>
<dbReference type="ExpressionAtlas" id="F7EFT3">
    <property type="expression patterns" value="baseline"/>
</dbReference>
<dbReference type="Pfam" id="PF00031">
    <property type="entry name" value="Cystatin"/>
    <property type="match status" value="1"/>
</dbReference>
<dbReference type="OMA" id="LTRNECH"/>
<keyword evidence="3" id="KW-0732">Signal</keyword>
<reference evidence="7 8" key="3">
    <citation type="submission" date="2025-04" db="UniProtKB">
        <authorList>
            <consortium name="RefSeq"/>
        </authorList>
    </citation>
    <scope>IDENTIFICATION</scope>
    <source>
        <strain evidence="7 8">Nigerian</strain>
        <tissue evidence="7 8">Liver and blood</tissue>
    </source>
</reference>
<dbReference type="PaxDb" id="8364-ENSXETP00000006083"/>
<dbReference type="PROSITE" id="PS00287">
    <property type="entry name" value="CYSTATIN"/>
    <property type="match status" value="1"/>
</dbReference>
<organism evidence="5">
    <name type="scientific">Xenopus tropicalis</name>
    <name type="common">Western clawed frog</name>
    <name type="synonym">Silurana tropicalis</name>
    <dbReference type="NCBI Taxonomy" id="8364"/>
    <lineage>
        <taxon>Eukaryota</taxon>
        <taxon>Metazoa</taxon>
        <taxon>Chordata</taxon>
        <taxon>Craniata</taxon>
        <taxon>Vertebrata</taxon>
        <taxon>Euteleostomi</taxon>
        <taxon>Amphibia</taxon>
        <taxon>Batrachia</taxon>
        <taxon>Anura</taxon>
        <taxon>Pipoidea</taxon>
        <taxon>Pipidae</taxon>
        <taxon>Xenopodinae</taxon>
        <taxon>Xenopus</taxon>
        <taxon>Silurana</taxon>
    </lineage>
</organism>
<dbReference type="KEGG" id="xtr:100485583"/>
<dbReference type="Ensembl" id="ENSXETT00000123717">
    <property type="protein sequence ID" value="ENSXETP00000117559"/>
    <property type="gene ID" value="ENSXETG00000003015"/>
</dbReference>
<keyword evidence="6" id="KW-1185">Reference proteome</keyword>
<dbReference type="InterPro" id="IPR000010">
    <property type="entry name" value="Cystatin_dom"/>
</dbReference>
<dbReference type="InterPro" id="IPR046350">
    <property type="entry name" value="Cystatin_sf"/>
</dbReference>
<feature type="chain" id="PRO_5044731608" evidence="3">
    <location>
        <begin position="31"/>
        <end position="134"/>
    </location>
</feature>
<dbReference type="GO" id="GO:0005615">
    <property type="term" value="C:extracellular space"/>
    <property type="evidence" value="ECO:0000318"/>
    <property type="project" value="GO_Central"/>
</dbReference>
<dbReference type="SMART" id="SM00043">
    <property type="entry name" value="CY"/>
    <property type="match status" value="1"/>
</dbReference>
<dbReference type="Proteomes" id="UP000008143">
    <property type="component" value="Chromosome 5"/>
</dbReference>
<keyword evidence="2" id="KW-1015">Disulfide bond</keyword>
<proteinExistence type="inferred from homology"/>
<dbReference type="AlphaFoldDB" id="F7EFT3"/>
<dbReference type="Ensembl" id="ENSXETT00000107853">
    <property type="protein sequence ID" value="ENSXETP00000114051"/>
    <property type="gene ID" value="ENSXETG00000003015"/>
</dbReference>
<dbReference type="Ensembl" id="ENSXETT00000108182">
    <property type="protein sequence ID" value="ENSXETP00000111322"/>
    <property type="gene ID" value="ENSXETG00000003015"/>
</dbReference>
<dbReference type="GO" id="GO:0031982">
    <property type="term" value="C:vesicle"/>
    <property type="evidence" value="ECO:0000318"/>
    <property type="project" value="GO_Central"/>
</dbReference>
<dbReference type="Ensembl" id="ENSXETT00000066904">
    <property type="protein sequence ID" value="ENSXETP00000082731"/>
    <property type="gene ID" value="ENSXETG00000003015"/>
</dbReference>
<accession>F7EFT3</accession>
<dbReference type="Ensembl" id="ENSXETT00000006567">
    <property type="protein sequence ID" value="ENSXETP00000006567"/>
    <property type="gene ID" value="ENSXETG00000003015"/>
</dbReference>
<dbReference type="OrthoDB" id="1908104at2759"/>
<dbReference type="RefSeq" id="XP_031758499.1">
    <property type="nucleotide sequence ID" value="XM_031902639.1"/>
</dbReference>
<dbReference type="CTD" id="100485583"/>
<dbReference type="InterPro" id="IPR018073">
    <property type="entry name" value="Prot_inh_cystat_CS"/>
</dbReference>
<dbReference type="GeneTree" id="ENSGT00940000154755"/>
<evidence type="ECO:0000256" key="3">
    <source>
        <dbReference type="SAM" id="SignalP"/>
    </source>
</evidence>
<sequence>MALSLYLGFALSFALLAVVTVEMMVGAPQASDPNTEGVNNATNFALEQYNLMSNDARSYKLIDLIAVKTQVVAGVNYYLTMKIGATNCRKNSENLEACELAQNDEAQTRICTFQVYSIPWKNTMSLEDSNCEAV</sequence>
<name>F7EFT3_XENTR</name>
<evidence type="ECO:0000313" key="5">
    <source>
        <dbReference type="Ensembl" id="ENSXETP00000006567"/>
    </source>
</evidence>
<dbReference type="GO" id="GO:0005737">
    <property type="term" value="C:cytoplasm"/>
    <property type="evidence" value="ECO:0000318"/>
    <property type="project" value="GO_Central"/>
</dbReference>
<dbReference type="Ensembl" id="ENSXETT00000112993">
    <property type="protein sequence ID" value="ENSXETP00000118889"/>
    <property type="gene ID" value="ENSXETG00000003015"/>
</dbReference>
<evidence type="ECO:0000256" key="2">
    <source>
        <dbReference type="ARBA" id="ARBA00023157"/>
    </source>
</evidence>
<protein>
    <submittedName>
        <fullName evidence="5 7">Cystatin-like</fullName>
    </submittedName>
</protein>